<gene>
    <name evidence="1" type="ORF">DI533_14410</name>
</gene>
<dbReference type="PANTHER" id="PTHR35841">
    <property type="entry name" value="PHOSPHONATES-BINDING PERIPLASMIC PROTEIN"/>
    <property type="match status" value="1"/>
</dbReference>
<dbReference type="AlphaFoldDB" id="A0A2W5S9P1"/>
<sequence length="256" mass="27692">MIASLPMYDRVETAGANDRLWAAIRDGMRAEGLDAPDALTRGAEDLWPQWTAPDLAFSQTCGFPYRSRLHGKVTLIGTPDYGIRGAPQGYYRSIFIARTDDLREKLADFDGARFAYNDGVSQSGWAAPQTHAESHDMRLPPCLRTGGHRASALAVAEGQADIAALDAVTWRMLERWEPFTKGLRAIAKTTPTPGLPYIAASGAPGDKLFTIVSAAIAAMSPEDREATGIRGLVAIPAERYLEVPTPPAPEQLTRGN</sequence>
<dbReference type="Proteomes" id="UP000248975">
    <property type="component" value="Unassembled WGS sequence"/>
</dbReference>
<accession>A0A2W5S9P1</accession>
<dbReference type="SUPFAM" id="SSF53850">
    <property type="entry name" value="Periplasmic binding protein-like II"/>
    <property type="match status" value="1"/>
</dbReference>
<proteinExistence type="predicted"/>
<evidence type="ECO:0000313" key="1">
    <source>
        <dbReference type="EMBL" id="PZQ96774.1"/>
    </source>
</evidence>
<organism evidence="1 2">
    <name type="scientific">Cereibacter sphaeroides</name>
    <name type="common">Rhodobacter sphaeroides</name>
    <dbReference type="NCBI Taxonomy" id="1063"/>
    <lineage>
        <taxon>Bacteria</taxon>
        <taxon>Pseudomonadati</taxon>
        <taxon>Pseudomonadota</taxon>
        <taxon>Alphaproteobacteria</taxon>
        <taxon>Rhodobacterales</taxon>
        <taxon>Paracoccaceae</taxon>
        <taxon>Cereibacter</taxon>
    </lineage>
</organism>
<evidence type="ECO:0008006" key="3">
    <source>
        <dbReference type="Google" id="ProtNLM"/>
    </source>
</evidence>
<dbReference type="PANTHER" id="PTHR35841:SF1">
    <property type="entry name" value="PHOSPHONATES-BINDING PERIPLASMIC PROTEIN"/>
    <property type="match status" value="1"/>
</dbReference>
<dbReference type="Pfam" id="PF12974">
    <property type="entry name" value="Phosphonate-bd"/>
    <property type="match status" value="1"/>
</dbReference>
<protein>
    <recommendedName>
        <fullName evidence="3">Phosphate ABC transporter substrate-binding protein</fullName>
    </recommendedName>
</protein>
<name>A0A2W5S9P1_CERSP</name>
<dbReference type="EMBL" id="QFQS01000003">
    <property type="protein sequence ID" value="PZQ96774.1"/>
    <property type="molecule type" value="Genomic_DNA"/>
</dbReference>
<comment type="caution">
    <text evidence="1">The sequence shown here is derived from an EMBL/GenBank/DDBJ whole genome shotgun (WGS) entry which is preliminary data.</text>
</comment>
<dbReference type="Gene3D" id="3.40.190.10">
    <property type="entry name" value="Periplasmic binding protein-like II"/>
    <property type="match status" value="1"/>
</dbReference>
<evidence type="ECO:0000313" key="2">
    <source>
        <dbReference type="Proteomes" id="UP000248975"/>
    </source>
</evidence>
<reference evidence="1 2" key="1">
    <citation type="submission" date="2017-08" db="EMBL/GenBank/DDBJ databases">
        <title>Infants hospitalized years apart are colonized by the same room-sourced microbial strains.</title>
        <authorList>
            <person name="Brooks B."/>
            <person name="Olm M.R."/>
            <person name="Firek B.A."/>
            <person name="Baker R."/>
            <person name="Thomas B.C."/>
            <person name="Morowitz M.J."/>
            <person name="Banfield J.F."/>
        </authorList>
    </citation>
    <scope>NUCLEOTIDE SEQUENCE [LARGE SCALE GENOMIC DNA]</scope>
    <source>
        <strain evidence="1">S2_003_000_R2_11</strain>
    </source>
</reference>